<protein>
    <submittedName>
        <fullName evidence="2">Uncharacterized protein</fullName>
    </submittedName>
</protein>
<feature type="compositionally biased region" description="Basic and acidic residues" evidence="1">
    <location>
        <begin position="20"/>
        <end position="30"/>
    </location>
</feature>
<dbReference type="AlphaFoldDB" id="A0A261XUS9"/>
<feature type="compositionally biased region" description="Polar residues" evidence="1">
    <location>
        <begin position="57"/>
        <end position="73"/>
    </location>
</feature>
<accession>A0A261XUS9</accession>
<organism evidence="2 3">
    <name type="scientific">Bifiguratus adelaidae</name>
    <dbReference type="NCBI Taxonomy" id="1938954"/>
    <lineage>
        <taxon>Eukaryota</taxon>
        <taxon>Fungi</taxon>
        <taxon>Fungi incertae sedis</taxon>
        <taxon>Mucoromycota</taxon>
        <taxon>Mucoromycotina</taxon>
        <taxon>Endogonomycetes</taxon>
        <taxon>Endogonales</taxon>
        <taxon>Endogonales incertae sedis</taxon>
        <taxon>Bifiguratus</taxon>
    </lineage>
</organism>
<evidence type="ECO:0000313" key="3">
    <source>
        <dbReference type="Proteomes" id="UP000242875"/>
    </source>
</evidence>
<comment type="caution">
    <text evidence="2">The sequence shown here is derived from an EMBL/GenBank/DDBJ whole genome shotgun (WGS) entry which is preliminary data.</text>
</comment>
<gene>
    <name evidence="2" type="ORF">BZG36_05281</name>
</gene>
<feature type="compositionally biased region" description="Basic and acidic residues" evidence="1">
    <location>
        <begin position="1"/>
        <end position="11"/>
    </location>
</feature>
<proteinExistence type="predicted"/>
<dbReference type="Proteomes" id="UP000242875">
    <property type="component" value="Unassembled WGS sequence"/>
</dbReference>
<keyword evidence="3" id="KW-1185">Reference proteome</keyword>
<name>A0A261XUS9_9FUNG</name>
<evidence type="ECO:0000256" key="1">
    <source>
        <dbReference type="SAM" id="MobiDB-lite"/>
    </source>
</evidence>
<feature type="region of interest" description="Disordered" evidence="1">
    <location>
        <begin position="1"/>
        <end position="84"/>
    </location>
</feature>
<reference evidence="2 3" key="1">
    <citation type="journal article" date="2017" name="Mycologia">
        <title>Bifiguratus adelaidae, gen. et sp. nov., a new member of Mucoromycotina in endophytic and soil-dwelling habitats.</title>
        <authorList>
            <person name="Torres-Cruz T.J."/>
            <person name="Billingsley Tobias T.L."/>
            <person name="Almatruk M."/>
            <person name="Hesse C."/>
            <person name="Kuske C.R."/>
            <person name="Desiro A."/>
            <person name="Benucci G.M."/>
            <person name="Bonito G."/>
            <person name="Stajich J.E."/>
            <person name="Dunlap C."/>
            <person name="Arnold A.E."/>
            <person name="Porras-Alfaro A."/>
        </authorList>
    </citation>
    <scope>NUCLEOTIDE SEQUENCE [LARGE SCALE GENOMIC DNA]</scope>
    <source>
        <strain evidence="2 3">AZ0501</strain>
    </source>
</reference>
<dbReference type="EMBL" id="MVBO01000188">
    <property type="protein sequence ID" value="OZJ02109.1"/>
    <property type="molecule type" value="Genomic_DNA"/>
</dbReference>
<evidence type="ECO:0000313" key="2">
    <source>
        <dbReference type="EMBL" id="OZJ02109.1"/>
    </source>
</evidence>
<sequence length="119" mass="12698">MSVTETGHDKSGTAANGTRGKNDEFKDVSRTESLANSEPKKNPKNIAESPDQLGVFSDQTNTDLQGPIYTSESRPGRKKTVVGTKVDNPQYVGLHCVTLGTAPARGSAMPISHTEFPPL</sequence>